<feature type="region of interest" description="Disordered" evidence="1">
    <location>
        <begin position="240"/>
        <end position="259"/>
    </location>
</feature>
<feature type="compositionally biased region" description="Polar residues" evidence="1">
    <location>
        <begin position="68"/>
        <end position="79"/>
    </location>
</feature>
<dbReference type="PANTHER" id="PTHR47481">
    <property type="match status" value="1"/>
</dbReference>
<protein>
    <recommendedName>
        <fullName evidence="4">CCHC-type domain-containing protein</fullName>
    </recommendedName>
</protein>
<feature type="region of interest" description="Disordered" evidence="1">
    <location>
        <begin position="50"/>
        <end position="79"/>
    </location>
</feature>
<keyword evidence="3" id="KW-1185">Reference proteome</keyword>
<sequence>MALLLTDSTKTLKSGLLPLTDKLDDKNFHTWKYQAWLTIQTLSLERHLDPSQTPAKIETPSAAATLDPTKSASEAQPTESAAYKEWRQNDLALQTWLAASITKPYQNKILKCRSFHEAWTTIQLYVDATSRSRIQSLKSQMRGVKKTGTVEEYLNKLNSISESLASLDYKVSDDDYIQTLIDGLTEEYHGFTASVMGRFGSITVPEAEAFLIAFDEMLNRTKNSTQHLPVAHLTQQAYYSGDRGGGRRGRGTGRFQRGGRTSWQNTRTFCQICGRGGHGAYNCYFQFD</sequence>
<dbReference type="Proteomes" id="UP001341840">
    <property type="component" value="Unassembled WGS sequence"/>
</dbReference>
<evidence type="ECO:0008006" key="4">
    <source>
        <dbReference type="Google" id="ProtNLM"/>
    </source>
</evidence>
<evidence type="ECO:0000313" key="2">
    <source>
        <dbReference type="EMBL" id="MED6143719.1"/>
    </source>
</evidence>
<dbReference type="Pfam" id="PF14223">
    <property type="entry name" value="Retrotran_gag_2"/>
    <property type="match status" value="1"/>
</dbReference>
<evidence type="ECO:0000256" key="1">
    <source>
        <dbReference type="SAM" id="MobiDB-lite"/>
    </source>
</evidence>
<dbReference type="PANTHER" id="PTHR47481:SF31">
    <property type="entry name" value="OS01G0873500 PROTEIN"/>
    <property type="match status" value="1"/>
</dbReference>
<name>A0ABU6T5U3_9FABA</name>
<proteinExistence type="predicted"/>
<evidence type="ECO:0000313" key="3">
    <source>
        <dbReference type="Proteomes" id="UP001341840"/>
    </source>
</evidence>
<comment type="caution">
    <text evidence="2">The sequence shown here is derived from an EMBL/GenBank/DDBJ whole genome shotgun (WGS) entry which is preliminary data.</text>
</comment>
<accession>A0ABU6T5U3</accession>
<dbReference type="EMBL" id="JASCZI010090640">
    <property type="protein sequence ID" value="MED6143719.1"/>
    <property type="molecule type" value="Genomic_DNA"/>
</dbReference>
<gene>
    <name evidence="2" type="ORF">PIB30_117260</name>
</gene>
<reference evidence="2 3" key="1">
    <citation type="journal article" date="2023" name="Plants (Basel)">
        <title>Bridging the Gap: Combining Genomics and Transcriptomics Approaches to Understand Stylosanthes scabra, an Orphan Legume from the Brazilian Caatinga.</title>
        <authorList>
            <person name="Ferreira-Neto J.R.C."/>
            <person name="da Silva M.D."/>
            <person name="Binneck E."/>
            <person name="de Melo N.F."/>
            <person name="da Silva R.H."/>
            <person name="de Melo A.L.T.M."/>
            <person name="Pandolfi V."/>
            <person name="Bustamante F.O."/>
            <person name="Brasileiro-Vidal A.C."/>
            <person name="Benko-Iseppon A.M."/>
        </authorList>
    </citation>
    <scope>NUCLEOTIDE SEQUENCE [LARGE SCALE GENOMIC DNA]</scope>
    <source>
        <tissue evidence="2">Leaves</tissue>
    </source>
</reference>
<organism evidence="2 3">
    <name type="scientific">Stylosanthes scabra</name>
    <dbReference type="NCBI Taxonomy" id="79078"/>
    <lineage>
        <taxon>Eukaryota</taxon>
        <taxon>Viridiplantae</taxon>
        <taxon>Streptophyta</taxon>
        <taxon>Embryophyta</taxon>
        <taxon>Tracheophyta</taxon>
        <taxon>Spermatophyta</taxon>
        <taxon>Magnoliopsida</taxon>
        <taxon>eudicotyledons</taxon>
        <taxon>Gunneridae</taxon>
        <taxon>Pentapetalae</taxon>
        <taxon>rosids</taxon>
        <taxon>fabids</taxon>
        <taxon>Fabales</taxon>
        <taxon>Fabaceae</taxon>
        <taxon>Papilionoideae</taxon>
        <taxon>50 kb inversion clade</taxon>
        <taxon>dalbergioids sensu lato</taxon>
        <taxon>Dalbergieae</taxon>
        <taxon>Pterocarpus clade</taxon>
        <taxon>Stylosanthes</taxon>
    </lineage>
</organism>